<dbReference type="PATRIC" id="fig|1028801.3.peg.6273"/>
<feature type="compositionally biased region" description="Polar residues" evidence="1">
    <location>
        <begin position="93"/>
        <end position="103"/>
    </location>
</feature>
<feature type="compositionally biased region" description="Polar residues" evidence="1">
    <location>
        <begin position="53"/>
        <end position="86"/>
    </location>
</feature>
<proteinExistence type="predicted"/>
<feature type="compositionally biased region" description="Low complexity" evidence="1">
    <location>
        <begin position="23"/>
        <end position="36"/>
    </location>
</feature>
<feature type="region of interest" description="Disordered" evidence="1">
    <location>
        <begin position="23"/>
        <end position="103"/>
    </location>
</feature>
<name>A0A068TK17_NEOGA</name>
<keyword evidence="3" id="KW-0614">Plasmid</keyword>
<dbReference type="HOGENOM" id="CLU_2260766_0_0_5"/>
<dbReference type="EMBL" id="HG938357">
    <property type="protein sequence ID" value="CDN58489.1"/>
    <property type="molecule type" value="Genomic_DNA"/>
</dbReference>
<reference evidence="4" key="1">
    <citation type="journal article" date="2014" name="BMC Genomics">
        <title>Genome sequencing of two Neorhizobium galegae strains reveals a noeT gene responsible for the unusual acetylation of the nodulation factors.</title>
        <authorList>
            <person name="Osterman J."/>
            <person name="Marsh J."/>
            <person name="Laine P.K."/>
            <person name="Zeng Z."/>
            <person name="Alatalo E."/>
            <person name="Sullivan J.T."/>
            <person name="Young J.P."/>
            <person name="Thomas-Oates J."/>
            <person name="Paulin L."/>
            <person name="Lindstrom K."/>
        </authorList>
    </citation>
    <scope>NUCLEOTIDE SEQUENCE [LARGE SCALE GENOMIC DNA]</scope>
    <source>
        <strain evidence="4">HAMBI 1141</strain>
        <plasmid evidence="4">III</plasmid>
    </source>
</reference>
<accession>A0A068TK17</accession>
<evidence type="ECO:0000256" key="2">
    <source>
        <dbReference type="SAM" id="SignalP"/>
    </source>
</evidence>
<keyword evidence="2" id="KW-0732">Signal</keyword>
<dbReference type="AlphaFoldDB" id="A0A068TK17"/>
<protein>
    <recommendedName>
        <fullName evidence="5">Secreted protein</fullName>
    </recommendedName>
</protein>
<sequence length="103" mass="10377">MLKIISVSLVSIGLATGIAFAQSASNPSSSNQQNQSTDSGKPDPGPMHPPQKMDNTVTNSTRTNCAPNLATKGSVTTPNKEGQASTAVEGAAGTNTNGQSSDC</sequence>
<organism evidence="3 4">
    <name type="scientific">Neorhizobium galegae bv. officinalis bv. officinalis str. HAMBI 1141</name>
    <dbReference type="NCBI Taxonomy" id="1028801"/>
    <lineage>
        <taxon>Bacteria</taxon>
        <taxon>Pseudomonadati</taxon>
        <taxon>Pseudomonadota</taxon>
        <taxon>Alphaproteobacteria</taxon>
        <taxon>Hyphomicrobiales</taxon>
        <taxon>Rhizobiaceae</taxon>
        <taxon>Rhizobium/Agrobacterium group</taxon>
        <taxon>Neorhizobium</taxon>
    </lineage>
</organism>
<dbReference type="RefSeq" id="WP_040126033.1">
    <property type="nucleotide sequence ID" value="NZ_HG938357.1"/>
</dbReference>
<feature type="signal peptide" evidence="2">
    <location>
        <begin position="1"/>
        <end position="21"/>
    </location>
</feature>
<geneLocation type="plasmid" evidence="4">
    <name>III</name>
</geneLocation>
<evidence type="ECO:0000313" key="4">
    <source>
        <dbReference type="Proteomes" id="UP000028186"/>
    </source>
</evidence>
<evidence type="ECO:0008006" key="5">
    <source>
        <dbReference type="Google" id="ProtNLM"/>
    </source>
</evidence>
<evidence type="ECO:0000256" key="1">
    <source>
        <dbReference type="SAM" id="MobiDB-lite"/>
    </source>
</evidence>
<dbReference type="KEGG" id="ngl:RG1141_PB01410"/>
<feature type="chain" id="PRO_5001654061" description="Secreted protein" evidence="2">
    <location>
        <begin position="22"/>
        <end position="103"/>
    </location>
</feature>
<gene>
    <name evidence="3" type="ORF">RG1141_PB01410</name>
</gene>
<dbReference type="Proteomes" id="UP000028186">
    <property type="component" value="Plasmid pHAMBI1141b"/>
</dbReference>
<evidence type="ECO:0000313" key="3">
    <source>
        <dbReference type="EMBL" id="CDN58489.1"/>
    </source>
</evidence>